<sequence>MIRSFRAELARLIRRRVLITTIVVVLASSVGGAAIELGGAEPASEMSPNSMTPTLETLAGAGGGTEIFRAVAAFSGTLVFALFVGLFSLEFSRGTYRTMLFRQPKRTSLLIGRLGALLAFAAAALACGEVATWLAARFMASGYDVSTDAWTGADALGAAVTDYASVLAWVTGYAVLAMLIAVLLRSVPLALAVGIAWAGPAEHLIGDAWDPGRRFFPGLLLETLGQGGTSEVSMARALLTVAAYVVVAAAVAGTVFARRDVTA</sequence>
<evidence type="ECO:0000313" key="3">
    <source>
        <dbReference type="Proteomes" id="UP000000377"/>
    </source>
</evidence>
<keyword evidence="1" id="KW-0472">Membrane</keyword>
<dbReference type="AlphaFoldDB" id="D7C125"/>
<dbReference type="RefSeq" id="WP_014177396.1">
    <property type="nucleotide sequence ID" value="NC_016582.1"/>
</dbReference>
<keyword evidence="1" id="KW-1133">Transmembrane helix</keyword>
<dbReference type="EMBL" id="CP002047">
    <property type="protein sequence ID" value="ADI07926.1"/>
    <property type="molecule type" value="Genomic_DNA"/>
</dbReference>
<dbReference type="PATRIC" id="fig|749414.3.peg.4968"/>
<reference evidence="2 3" key="1">
    <citation type="journal article" date="2010" name="J. Bacteriol.">
        <title>Genome sequence of the milbemycin-producing bacterium Streptomyces bingchenggensis.</title>
        <authorList>
            <person name="Wang X.J."/>
            <person name="Yan Y.J."/>
            <person name="Zhang B."/>
            <person name="An J."/>
            <person name="Wang J.J."/>
            <person name="Tian J."/>
            <person name="Jiang L."/>
            <person name="Chen Y.H."/>
            <person name="Huang S.X."/>
            <person name="Yin M."/>
            <person name="Zhang J."/>
            <person name="Gao A.L."/>
            <person name="Liu C.X."/>
            <person name="Zhu Z.X."/>
            <person name="Xiang W.S."/>
        </authorList>
    </citation>
    <scope>NUCLEOTIDE SEQUENCE [LARGE SCALE GENOMIC DNA]</scope>
    <source>
        <strain evidence="2 3">BCW-1</strain>
    </source>
</reference>
<keyword evidence="1" id="KW-0812">Transmembrane</keyword>
<feature type="transmembrane region" description="Helical" evidence="1">
    <location>
        <begin position="237"/>
        <end position="257"/>
    </location>
</feature>
<protein>
    <submittedName>
        <fullName evidence="2">Putative ABC transporter integral membrane protein</fullName>
    </submittedName>
</protein>
<keyword evidence="3" id="KW-1185">Reference proteome</keyword>
<feature type="transmembrane region" description="Helical" evidence="1">
    <location>
        <begin position="166"/>
        <end position="184"/>
    </location>
</feature>
<dbReference type="HOGENOM" id="CLU_092425_0_0_11"/>
<accession>D7C125</accession>
<dbReference type="STRING" id="749414.SBI_04806"/>
<dbReference type="Proteomes" id="UP000000377">
    <property type="component" value="Chromosome"/>
</dbReference>
<name>D7C125_STRBB</name>
<evidence type="ECO:0000256" key="1">
    <source>
        <dbReference type="SAM" id="Phobius"/>
    </source>
</evidence>
<dbReference type="eggNOG" id="COG1277">
    <property type="taxonomic scope" value="Bacteria"/>
</dbReference>
<evidence type="ECO:0000313" key="2">
    <source>
        <dbReference type="EMBL" id="ADI07926.1"/>
    </source>
</evidence>
<gene>
    <name evidence="2" type="ordered locus">SBI_04806</name>
</gene>
<organism evidence="2 3">
    <name type="scientific">Streptomyces bingchenggensis (strain BCW-1)</name>
    <dbReference type="NCBI Taxonomy" id="749414"/>
    <lineage>
        <taxon>Bacteria</taxon>
        <taxon>Bacillati</taxon>
        <taxon>Actinomycetota</taxon>
        <taxon>Actinomycetes</taxon>
        <taxon>Kitasatosporales</taxon>
        <taxon>Streptomycetaceae</taxon>
        <taxon>Streptomyces</taxon>
    </lineage>
</organism>
<feature type="transmembrane region" description="Helical" evidence="1">
    <location>
        <begin position="110"/>
        <end position="136"/>
    </location>
</feature>
<dbReference type="KEGG" id="sbh:SBI_04806"/>
<proteinExistence type="predicted"/>
<feature type="transmembrane region" description="Helical" evidence="1">
    <location>
        <begin position="67"/>
        <end position="89"/>
    </location>
</feature>